<evidence type="ECO:0000313" key="1">
    <source>
        <dbReference type="EMBL" id="KAA3462067.1"/>
    </source>
</evidence>
<accession>A0A5B6UY00</accession>
<dbReference type="EMBL" id="SMMG02000009">
    <property type="protein sequence ID" value="KAA3462067.1"/>
    <property type="molecule type" value="Genomic_DNA"/>
</dbReference>
<proteinExistence type="predicted"/>
<evidence type="ECO:0000313" key="2">
    <source>
        <dbReference type="Proteomes" id="UP000325315"/>
    </source>
</evidence>
<reference evidence="2" key="1">
    <citation type="journal article" date="2019" name="Plant Biotechnol. J.">
        <title>Genome sequencing of the Australian wild diploid species Gossypium australe highlights disease resistance and delayed gland morphogenesis.</title>
        <authorList>
            <person name="Cai Y."/>
            <person name="Cai X."/>
            <person name="Wang Q."/>
            <person name="Wang P."/>
            <person name="Zhang Y."/>
            <person name="Cai C."/>
            <person name="Xu Y."/>
            <person name="Wang K."/>
            <person name="Zhou Z."/>
            <person name="Wang C."/>
            <person name="Geng S."/>
            <person name="Li B."/>
            <person name="Dong Q."/>
            <person name="Hou Y."/>
            <person name="Wang H."/>
            <person name="Ai P."/>
            <person name="Liu Z."/>
            <person name="Yi F."/>
            <person name="Sun M."/>
            <person name="An G."/>
            <person name="Cheng J."/>
            <person name="Zhang Y."/>
            <person name="Shi Q."/>
            <person name="Xie Y."/>
            <person name="Shi X."/>
            <person name="Chang Y."/>
            <person name="Huang F."/>
            <person name="Chen Y."/>
            <person name="Hong S."/>
            <person name="Mi L."/>
            <person name="Sun Q."/>
            <person name="Zhang L."/>
            <person name="Zhou B."/>
            <person name="Peng R."/>
            <person name="Zhang X."/>
            <person name="Liu F."/>
        </authorList>
    </citation>
    <scope>NUCLEOTIDE SEQUENCE [LARGE SCALE GENOMIC DNA]</scope>
    <source>
        <strain evidence="2">cv. PA1801</strain>
    </source>
</reference>
<sequence>MFQKWVKVVAFPTNDTKLVVRFLRKNIFAKFGTSRALVSATTNYQHRQHNVLQLPKMMQAFSPSSATFLLDPFPFFYQKMLLVQLGTTRIKC</sequence>
<dbReference type="AlphaFoldDB" id="A0A5B6UY00"/>
<organism evidence="1 2">
    <name type="scientific">Gossypium australe</name>
    <dbReference type="NCBI Taxonomy" id="47621"/>
    <lineage>
        <taxon>Eukaryota</taxon>
        <taxon>Viridiplantae</taxon>
        <taxon>Streptophyta</taxon>
        <taxon>Embryophyta</taxon>
        <taxon>Tracheophyta</taxon>
        <taxon>Spermatophyta</taxon>
        <taxon>Magnoliopsida</taxon>
        <taxon>eudicotyledons</taxon>
        <taxon>Gunneridae</taxon>
        <taxon>Pentapetalae</taxon>
        <taxon>rosids</taxon>
        <taxon>malvids</taxon>
        <taxon>Malvales</taxon>
        <taxon>Malvaceae</taxon>
        <taxon>Malvoideae</taxon>
        <taxon>Gossypium</taxon>
    </lineage>
</organism>
<keyword evidence="2" id="KW-1185">Reference proteome</keyword>
<dbReference type="Proteomes" id="UP000325315">
    <property type="component" value="Unassembled WGS sequence"/>
</dbReference>
<name>A0A5B6UY00_9ROSI</name>
<gene>
    <name evidence="1" type="ORF">EPI10_028591</name>
</gene>
<protein>
    <submittedName>
        <fullName evidence="1">Protein NYNRIN-like</fullName>
    </submittedName>
</protein>
<comment type="caution">
    <text evidence="1">The sequence shown here is derived from an EMBL/GenBank/DDBJ whole genome shotgun (WGS) entry which is preliminary data.</text>
</comment>